<dbReference type="PANTHER" id="PTHR43280:SF28">
    <property type="entry name" value="HTH-TYPE TRANSCRIPTIONAL ACTIVATOR RHAS"/>
    <property type="match status" value="1"/>
</dbReference>
<dbReference type="SMART" id="SM00342">
    <property type="entry name" value="HTH_ARAC"/>
    <property type="match status" value="1"/>
</dbReference>
<keyword evidence="2" id="KW-0238">DNA-binding</keyword>
<dbReference type="Pfam" id="PF12833">
    <property type="entry name" value="HTH_18"/>
    <property type="match status" value="1"/>
</dbReference>
<organism evidence="5 6">
    <name type="scientific">Pontiella desulfatans</name>
    <dbReference type="NCBI Taxonomy" id="2750659"/>
    <lineage>
        <taxon>Bacteria</taxon>
        <taxon>Pseudomonadati</taxon>
        <taxon>Kiritimatiellota</taxon>
        <taxon>Kiritimatiellia</taxon>
        <taxon>Kiritimatiellales</taxon>
        <taxon>Pontiellaceae</taxon>
        <taxon>Pontiella</taxon>
    </lineage>
</organism>
<dbReference type="CDD" id="cd01543">
    <property type="entry name" value="PBP1_XylR"/>
    <property type="match status" value="1"/>
</dbReference>
<dbReference type="GO" id="GO:0003700">
    <property type="term" value="F:DNA-binding transcription factor activity"/>
    <property type="evidence" value="ECO:0007669"/>
    <property type="project" value="InterPro"/>
</dbReference>
<dbReference type="Gene3D" id="1.10.10.60">
    <property type="entry name" value="Homeodomain-like"/>
    <property type="match status" value="1"/>
</dbReference>
<dbReference type="InterPro" id="IPR018060">
    <property type="entry name" value="HTH_AraC"/>
</dbReference>
<sequence>MFLNNMRSMRRSTKDILRVAILVDSTTSWSRLLIEGILEYSKRHGPWHIHLEPQPRDNKLHLPTDWMGDGIICRISSLEMARQLDALDLPVVNISGVQLTGVDYPRVITSPRSEARLVFETFRSRGFQRFAYVGDMEQDFVKRHFLILEKEFTEYGYSLRSFSPGRDGDLKEWLKSLPKPIGVLCWGPSLGHQVIDACQLTGINVPHDVAVLGSNYDELLSEASYPPQAGVRFASEQIGMTAASILDGMMHGKLPEKREWFLEPLGVVEKLSIDTVAVEDARMAKVMRYLGDHALEPITVDDVLKAHPMARRSLERKFRQLFGCSIVEHIRQLRVNHARKLLAETDKPITLVAEACGFSSYNYLNRIFKRATGQTPSEYRAQCRA</sequence>
<dbReference type="InterPro" id="IPR009057">
    <property type="entry name" value="Homeodomain-like_sf"/>
</dbReference>
<evidence type="ECO:0000256" key="3">
    <source>
        <dbReference type="ARBA" id="ARBA00023163"/>
    </source>
</evidence>
<dbReference type="Gene3D" id="3.40.50.2300">
    <property type="match status" value="2"/>
</dbReference>
<evidence type="ECO:0000259" key="4">
    <source>
        <dbReference type="PROSITE" id="PS01124"/>
    </source>
</evidence>
<dbReference type="GO" id="GO:0043565">
    <property type="term" value="F:sequence-specific DNA binding"/>
    <property type="evidence" value="ECO:0007669"/>
    <property type="project" value="InterPro"/>
</dbReference>
<dbReference type="Pfam" id="PF13377">
    <property type="entry name" value="Peripla_BP_3"/>
    <property type="match status" value="1"/>
</dbReference>
<evidence type="ECO:0000313" key="5">
    <source>
        <dbReference type="EMBL" id="VGO12756.1"/>
    </source>
</evidence>
<dbReference type="PROSITE" id="PS01124">
    <property type="entry name" value="HTH_ARAC_FAMILY_2"/>
    <property type="match status" value="1"/>
</dbReference>
<reference evidence="5 6" key="1">
    <citation type="submission" date="2019-04" db="EMBL/GenBank/DDBJ databases">
        <authorList>
            <person name="Van Vliet M D."/>
        </authorList>
    </citation>
    <scope>NUCLEOTIDE SEQUENCE [LARGE SCALE GENOMIC DNA]</scope>
    <source>
        <strain evidence="5 6">F1</strain>
    </source>
</reference>
<gene>
    <name evidence="5" type="primary">xylR_2</name>
    <name evidence="5" type="ORF">PDESU_01310</name>
</gene>
<dbReference type="EMBL" id="CAAHFG010000001">
    <property type="protein sequence ID" value="VGO12756.1"/>
    <property type="molecule type" value="Genomic_DNA"/>
</dbReference>
<feature type="domain" description="HTH araC/xylS-type" evidence="4">
    <location>
        <begin position="284"/>
        <end position="382"/>
    </location>
</feature>
<protein>
    <submittedName>
        <fullName evidence="5">Xylose operon regulatory protein</fullName>
    </submittedName>
</protein>
<evidence type="ECO:0000256" key="1">
    <source>
        <dbReference type="ARBA" id="ARBA00023015"/>
    </source>
</evidence>
<keyword evidence="6" id="KW-1185">Reference proteome</keyword>
<proteinExistence type="predicted"/>
<dbReference type="InterPro" id="IPR046335">
    <property type="entry name" value="LacI/GalR-like_sensor"/>
</dbReference>
<evidence type="ECO:0000256" key="2">
    <source>
        <dbReference type="ARBA" id="ARBA00023125"/>
    </source>
</evidence>
<accession>A0A6C2U017</accession>
<dbReference type="SUPFAM" id="SSF46689">
    <property type="entry name" value="Homeodomain-like"/>
    <property type="match status" value="2"/>
</dbReference>
<dbReference type="InterPro" id="IPR028082">
    <property type="entry name" value="Peripla_BP_I"/>
</dbReference>
<name>A0A6C2U017_PONDE</name>
<keyword evidence="1" id="KW-0805">Transcription regulation</keyword>
<dbReference type="InterPro" id="IPR054031">
    <property type="entry name" value="XylR_PBP1"/>
</dbReference>
<dbReference type="PANTHER" id="PTHR43280">
    <property type="entry name" value="ARAC-FAMILY TRANSCRIPTIONAL REGULATOR"/>
    <property type="match status" value="1"/>
</dbReference>
<dbReference type="SUPFAM" id="SSF53822">
    <property type="entry name" value="Periplasmic binding protein-like I"/>
    <property type="match status" value="1"/>
</dbReference>
<dbReference type="AlphaFoldDB" id="A0A6C2U017"/>
<dbReference type="Pfam" id="PF22177">
    <property type="entry name" value="PBP1_XylR"/>
    <property type="match status" value="1"/>
</dbReference>
<evidence type="ECO:0000313" key="6">
    <source>
        <dbReference type="Proteomes" id="UP000366872"/>
    </source>
</evidence>
<keyword evidence="3" id="KW-0804">Transcription</keyword>
<dbReference type="Proteomes" id="UP000366872">
    <property type="component" value="Unassembled WGS sequence"/>
</dbReference>